<evidence type="ECO:0000313" key="3">
    <source>
        <dbReference type="EMBL" id="MCB5198363.1"/>
    </source>
</evidence>
<evidence type="ECO:0000313" key="4">
    <source>
        <dbReference type="Proteomes" id="UP001138961"/>
    </source>
</evidence>
<sequence length="218" mass="23914">MKRADRLMRIVQLLRRGGLHRAEALAQATGVHVRTIYRDMDTLAASGVPVSGERGVGYRITAAVTLPALNLTMDEVEALTIGLAVVAQGHDGELSRAAQGLSAKLDALLPEESGDPAHHALAIYPFADAARGFQHLAALRQAVRARQRVQVTIGDQTATLRPLRLDYWGRLWTLTAWNETGRRFDDLRLDQMTGLRLLPGLFVDEPGKTLADYRANAF</sequence>
<reference evidence="3" key="1">
    <citation type="submission" date="2021-10" db="EMBL/GenBank/DDBJ databases">
        <title>Loktanella gaetbuli sp. nov., isolated from a tidal flat.</title>
        <authorList>
            <person name="Park S."/>
            <person name="Yoon J.-H."/>
        </authorList>
    </citation>
    <scope>NUCLEOTIDE SEQUENCE</scope>
    <source>
        <strain evidence="3">TSTF-M6</strain>
    </source>
</reference>
<dbReference type="InterPro" id="IPR036390">
    <property type="entry name" value="WH_DNA-bd_sf"/>
</dbReference>
<dbReference type="PROSITE" id="PS52050">
    <property type="entry name" value="WYL"/>
    <property type="match status" value="1"/>
</dbReference>
<dbReference type="InterPro" id="IPR036388">
    <property type="entry name" value="WH-like_DNA-bd_sf"/>
</dbReference>
<dbReference type="Gene3D" id="1.10.10.10">
    <property type="entry name" value="Winged helix-like DNA-binding domain superfamily/Winged helix DNA-binding domain"/>
    <property type="match status" value="1"/>
</dbReference>
<evidence type="ECO:0000259" key="2">
    <source>
        <dbReference type="Pfam" id="PF13280"/>
    </source>
</evidence>
<dbReference type="SUPFAM" id="SSF46785">
    <property type="entry name" value="Winged helix' DNA-binding domain"/>
    <property type="match status" value="1"/>
</dbReference>
<proteinExistence type="predicted"/>
<organism evidence="3 4">
    <name type="scientific">Loktanella gaetbuli</name>
    <dbReference type="NCBI Taxonomy" id="2881335"/>
    <lineage>
        <taxon>Bacteria</taxon>
        <taxon>Pseudomonadati</taxon>
        <taxon>Pseudomonadota</taxon>
        <taxon>Alphaproteobacteria</taxon>
        <taxon>Rhodobacterales</taxon>
        <taxon>Roseobacteraceae</taxon>
        <taxon>Loktanella</taxon>
    </lineage>
</organism>
<dbReference type="Pfam" id="PF08279">
    <property type="entry name" value="HTH_11"/>
    <property type="match status" value="1"/>
</dbReference>
<dbReference type="PANTHER" id="PTHR34580">
    <property type="match status" value="1"/>
</dbReference>
<feature type="domain" description="Helix-turn-helix type 11" evidence="1">
    <location>
        <begin position="6"/>
        <end position="59"/>
    </location>
</feature>
<keyword evidence="4" id="KW-1185">Reference proteome</keyword>
<protein>
    <submittedName>
        <fullName evidence="3">HTH domain-containing protein</fullName>
    </submittedName>
</protein>
<dbReference type="InterPro" id="IPR013196">
    <property type="entry name" value="HTH_11"/>
</dbReference>
<dbReference type="RefSeq" id="WP_090160491.1">
    <property type="nucleotide sequence ID" value="NZ_JAJATZ010000002.1"/>
</dbReference>
<dbReference type="EMBL" id="JAJATZ010000002">
    <property type="protein sequence ID" value="MCB5198363.1"/>
    <property type="molecule type" value="Genomic_DNA"/>
</dbReference>
<dbReference type="PANTHER" id="PTHR34580:SF3">
    <property type="entry name" value="PROTEIN PAFB"/>
    <property type="match status" value="1"/>
</dbReference>
<gene>
    <name evidence="3" type="ORF">LGQ03_03845</name>
</gene>
<dbReference type="InterPro" id="IPR051534">
    <property type="entry name" value="CBASS_pafABC_assoc_protein"/>
</dbReference>
<dbReference type="Proteomes" id="UP001138961">
    <property type="component" value="Unassembled WGS sequence"/>
</dbReference>
<name>A0ABS8BRK8_9RHOB</name>
<evidence type="ECO:0000259" key="1">
    <source>
        <dbReference type="Pfam" id="PF08279"/>
    </source>
</evidence>
<accession>A0ABS8BRK8</accession>
<feature type="domain" description="WYL" evidence="2">
    <location>
        <begin position="135"/>
        <end position="196"/>
    </location>
</feature>
<dbReference type="Pfam" id="PF13280">
    <property type="entry name" value="WYL"/>
    <property type="match status" value="1"/>
</dbReference>
<comment type="caution">
    <text evidence="3">The sequence shown here is derived from an EMBL/GenBank/DDBJ whole genome shotgun (WGS) entry which is preliminary data.</text>
</comment>
<dbReference type="InterPro" id="IPR026881">
    <property type="entry name" value="WYL_dom"/>
</dbReference>